<keyword evidence="3" id="KW-1185">Reference proteome</keyword>
<keyword evidence="1" id="KW-1133">Transmembrane helix</keyword>
<evidence type="ECO:0000313" key="2">
    <source>
        <dbReference type="EMBL" id="WEF31198.1"/>
    </source>
</evidence>
<accession>A0ABY8B877</accession>
<gene>
    <name evidence="2" type="ORF">PX653_17210</name>
</gene>
<feature type="transmembrane region" description="Helical" evidence="1">
    <location>
        <begin position="38"/>
        <end position="59"/>
    </location>
</feature>
<name>A0ABY8B877_9BURK</name>
<feature type="transmembrane region" description="Helical" evidence="1">
    <location>
        <begin position="7"/>
        <end position="26"/>
    </location>
</feature>
<evidence type="ECO:0000313" key="3">
    <source>
        <dbReference type="Proteomes" id="UP001216510"/>
    </source>
</evidence>
<keyword evidence="1" id="KW-0472">Membrane</keyword>
<reference evidence="2 3" key="1">
    <citation type="submission" date="2023-02" db="EMBL/GenBank/DDBJ databases">
        <title>Gemone sequence of Telluria chitinolytica ACM 3522T.</title>
        <authorList>
            <person name="Frediansyah A."/>
            <person name="Miess H."/>
            <person name="Gross H."/>
        </authorList>
    </citation>
    <scope>NUCLEOTIDE SEQUENCE [LARGE SCALE GENOMIC DNA]</scope>
    <source>
        <strain evidence="2 3">ACM 3522</strain>
    </source>
</reference>
<keyword evidence="1" id="KW-0812">Transmembrane</keyword>
<protein>
    <submittedName>
        <fullName evidence="2">Uncharacterized protein</fullName>
    </submittedName>
</protein>
<evidence type="ECO:0000256" key="1">
    <source>
        <dbReference type="SAM" id="Phobius"/>
    </source>
</evidence>
<sequence>MLEARGFYGIIALATIGGMALNFAPVDPIKASLWSAQVDGVIAVPIMVVMVLLAHNPVVMGRFTLTRRHTWFGWLGGR</sequence>
<dbReference type="EMBL" id="CP119083">
    <property type="protein sequence ID" value="WEF31198.1"/>
    <property type="molecule type" value="Genomic_DNA"/>
</dbReference>
<dbReference type="Proteomes" id="UP001216510">
    <property type="component" value="Chromosome"/>
</dbReference>
<proteinExistence type="predicted"/>
<organism evidence="2 3">
    <name type="scientific">Pseudoduganella chitinolytica</name>
    <dbReference type="NCBI Taxonomy" id="34070"/>
    <lineage>
        <taxon>Bacteria</taxon>
        <taxon>Pseudomonadati</taxon>
        <taxon>Pseudomonadota</taxon>
        <taxon>Betaproteobacteria</taxon>
        <taxon>Burkholderiales</taxon>
        <taxon>Oxalobacteraceae</taxon>
        <taxon>Telluria group</taxon>
        <taxon>Pseudoduganella</taxon>
    </lineage>
</organism>
<dbReference type="RefSeq" id="WP_277413981.1">
    <property type="nucleotide sequence ID" value="NZ_CP119083.1"/>
</dbReference>